<dbReference type="KEGG" id="cgb:cg2556"/>
<dbReference type="InterPro" id="IPR005625">
    <property type="entry name" value="PepSY-ass_TM"/>
</dbReference>
<dbReference type="KEGG" id="cgl:Cgl2326"/>
<accession>Q6M3B8</accession>
<dbReference type="PATRIC" id="fig|196627.13.peg.2260"/>
<proteinExistence type="predicted"/>
<accession>Q8NN80</accession>
<evidence type="ECO:0000256" key="1">
    <source>
        <dbReference type="SAM" id="Phobius"/>
    </source>
</evidence>
<protein>
    <submittedName>
        <fullName evidence="2">Uncharacterized iron-regulated membrane protein</fullName>
    </submittedName>
</protein>
<dbReference type="PANTHER" id="PTHR34219">
    <property type="entry name" value="IRON-REGULATED INNER MEMBRANE PROTEIN-RELATED"/>
    <property type="match status" value="1"/>
</dbReference>
<keyword evidence="3" id="KW-1185">Reference proteome</keyword>
<feature type="transmembrane region" description="Helical" evidence="1">
    <location>
        <begin position="426"/>
        <end position="443"/>
    </location>
</feature>
<feature type="transmembrane region" description="Helical" evidence="1">
    <location>
        <begin position="39"/>
        <end position="61"/>
    </location>
</feature>
<dbReference type="Proteomes" id="UP000000582">
    <property type="component" value="Chromosome"/>
</dbReference>
<dbReference type="EMBL" id="BA000036">
    <property type="protein sequence ID" value="BAB99719.1"/>
    <property type="molecule type" value="Genomic_DNA"/>
</dbReference>
<feature type="transmembrane region" description="Helical" evidence="1">
    <location>
        <begin position="175"/>
        <end position="197"/>
    </location>
</feature>
<dbReference type="HOGENOM" id="CLU_031962_3_1_11"/>
<keyword evidence="1" id="KW-0472">Membrane</keyword>
<evidence type="ECO:0000313" key="2">
    <source>
        <dbReference type="EMBL" id="BAB99719.1"/>
    </source>
</evidence>
<reference evidence="3" key="1">
    <citation type="journal article" date="2003" name="Appl. Microbiol. Biotechnol.">
        <title>The Corynebacterium glutamicum genome: features and impacts on biotechnological processes.</title>
        <authorList>
            <person name="Ikeda M."/>
            <person name="Nakagawa S."/>
        </authorList>
    </citation>
    <scope>NUCLEOTIDE SEQUENCE [LARGE SCALE GENOMIC DNA]</scope>
    <source>
        <strain evidence="3">ATCC 13032 / DSM 20300 / BCRC 11384 / JCM 1318 / LMG 3730 / NCIMB 10025</strain>
    </source>
</reference>
<dbReference type="STRING" id="196627.cg2556"/>
<evidence type="ECO:0000313" key="3">
    <source>
        <dbReference type="Proteomes" id="UP000000582"/>
    </source>
</evidence>
<feature type="transmembrane region" description="Helical" evidence="1">
    <location>
        <begin position="385"/>
        <end position="405"/>
    </location>
</feature>
<dbReference type="OrthoDB" id="9791166at2"/>
<name>Q8NN80_CORGL</name>
<keyword evidence="1" id="KW-0812">Transmembrane</keyword>
<dbReference type="eggNOG" id="COG3182">
    <property type="taxonomic scope" value="Bacteria"/>
</dbReference>
<dbReference type="PANTHER" id="PTHR34219:SF1">
    <property type="entry name" value="PEPSY DOMAIN-CONTAINING PROTEIN"/>
    <property type="match status" value="1"/>
</dbReference>
<dbReference type="AlphaFoldDB" id="Q8NN80"/>
<dbReference type="Pfam" id="PF03929">
    <property type="entry name" value="PepSY_TM"/>
    <property type="match status" value="1"/>
</dbReference>
<keyword evidence="1" id="KW-1133">Transmembrane helix</keyword>
<dbReference type="BioCyc" id="CORYNE:G18NG-11923-MONOMER"/>
<organism evidence="2 3">
    <name type="scientific">Corynebacterium glutamicum (strain ATCC 13032 / DSM 20300 / JCM 1318 / BCRC 11384 / CCUG 27702 / LMG 3730 / NBRC 12168 / NCIMB 10025 / NRRL B-2784 / 534)</name>
    <dbReference type="NCBI Taxonomy" id="196627"/>
    <lineage>
        <taxon>Bacteria</taxon>
        <taxon>Bacillati</taxon>
        <taxon>Actinomycetota</taxon>
        <taxon>Actinomycetes</taxon>
        <taxon>Mycobacteriales</taxon>
        <taxon>Corynebacteriaceae</taxon>
        <taxon>Corynebacterium</taxon>
    </lineage>
</organism>
<gene>
    <name evidence="2" type="ordered locus">Cgl2326</name>
</gene>
<feature type="transmembrane region" description="Helical" evidence="1">
    <location>
        <begin position="224"/>
        <end position="247"/>
    </location>
</feature>
<sequence>MRSVLDYWIMTLAPSTNAVSQQTRRNPSQAPRLLHRLHFFAGIICAPLIFIAALTGLVYAFSPTIESISNQEMLTVSKSASDTALPVREQVSIAQELHPDLDLSGVRLGDDSSTTRVLFADETLAESTVRAVFVDPYTGEITGDTTQYGSSAALPFRQWVSQGHRMLWLGEPGRIYSELAASWLGVLAVGGFALLWLRNKKPGRLRKMVRTGGRGRVKTYRRHAALGTVAGLGFVFLTFTGLTWSTYAGSNITDLRTQLNWTQPSVNASLTAAPQVDMHDEHAGHHMHMESATSGSGSIDLVAATAISELRTPLTITPPAQDGLAWTATENRDAYRFTTDTIAVDGDTGMLTNRLNSTDWPLAAQASAWLIQLHMGTLFGLPNQVVLGLLAASIIVMIGLGYWMLWQHRPREGWPSAPKRAGFEKPTWGTIALGVVVIAYGLLAPLFAVSLLVFIGLSLGVRFISRMSGRADTSN</sequence>